<feature type="region of interest" description="Disordered" evidence="1">
    <location>
        <begin position="25"/>
        <end position="48"/>
    </location>
</feature>
<evidence type="ECO:0000313" key="3">
    <source>
        <dbReference type="Proteomes" id="UP001469553"/>
    </source>
</evidence>
<gene>
    <name evidence="2" type="ORF">AMECASPLE_030298</name>
</gene>
<accession>A0ABV0YI70</accession>
<feature type="compositionally biased region" description="Basic and acidic residues" evidence="1">
    <location>
        <begin position="31"/>
        <end position="48"/>
    </location>
</feature>
<organism evidence="2 3">
    <name type="scientific">Ameca splendens</name>
    <dbReference type="NCBI Taxonomy" id="208324"/>
    <lineage>
        <taxon>Eukaryota</taxon>
        <taxon>Metazoa</taxon>
        <taxon>Chordata</taxon>
        <taxon>Craniata</taxon>
        <taxon>Vertebrata</taxon>
        <taxon>Euteleostomi</taxon>
        <taxon>Actinopterygii</taxon>
        <taxon>Neopterygii</taxon>
        <taxon>Teleostei</taxon>
        <taxon>Neoteleostei</taxon>
        <taxon>Acanthomorphata</taxon>
        <taxon>Ovalentaria</taxon>
        <taxon>Atherinomorphae</taxon>
        <taxon>Cyprinodontiformes</taxon>
        <taxon>Goodeidae</taxon>
        <taxon>Ameca</taxon>
    </lineage>
</organism>
<protein>
    <submittedName>
        <fullName evidence="2">Uncharacterized protein</fullName>
    </submittedName>
</protein>
<name>A0ABV0YI70_9TELE</name>
<reference evidence="2 3" key="1">
    <citation type="submission" date="2021-06" db="EMBL/GenBank/DDBJ databases">
        <authorList>
            <person name="Palmer J.M."/>
        </authorList>
    </citation>
    <scope>NUCLEOTIDE SEQUENCE [LARGE SCALE GENOMIC DNA]</scope>
    <source>
        <strain evidence="2 3">AS_MEX2019</strain>
        <tissue evidence="2">Muscle</tissue>
    </source>
</reference>
<comment type="caution">
    <text evidence="2">The sequence shown here is derived from an EMBL/GenBank/DDBJ whole genome shotgun (WGS) entry which is preliminary data.</text>
</comment>
<dbReference type="Proteomes" id="UP001469553">
    <property type="component" value="Unassembled WGS sequence"/>
</dbReference>
<keyword evidence="3" id="KW-1185">Reference proteome</keyword>
<evidence type="ECO:0000313" key="2">
    <source>
        <dbReference type="EMBL" id="MEQ2293148.1"/>
    </source>
</evidence>
<proteinExistence type="predicted"/>
<sequence length="100" mass="11102">MTLADALCTSSVNCAAGMSSSSGVEEMVGARVREEERRSHKHEAKTERASSPGNVCFEEVLHAAYEQRKSYSCLLVAHRNNCLPNTLHSHWAWLNLCNEP</sequence>
<dbReference type="EMBL" id="JAHRIP010031804">
    <property type="protein sequence ID" value="MEQ2293148.1"/>
    <property type="molecule type" value="Genomic_DNA"/>
</dbReference>
<evidence type="ECO:0000256" key="1">
    <source>
        <dbReference type="SAM" id="MobiDB-lite"/>
    </source>
</evidence>